<evidence type="ECO:0000256" key="1">
    <source>
        <dbReference type="ARBA" id="ARBA00004141"/>
    </source>
</evidence>
<feature type="transmembrane region" description="Helical" evidence="9">
    <location>
        <begin position="194"/>
        <end position="213"/>
    </location>
</feature>
<dbReference type="SUPFAM" id="SSF103473">
    <property type="entry name" value="MFS general substrate transporter"/>
    <property type="match status" value="1"/>
</dbReference>
<dbReference type="Proteomes" id="UP000189513">
    <property type="component" value="Unassembled WGS sequence"/>
</dbReference>
<feature type="transmembrane region" description="Helical" evidence="9">
    <location>
        <begin position="108"/>
        <end position="131"/>
    </location>
</feature>
<protein>
    <submittedName>
        <fullName evidence="11">CYFA0S09e02762g1_1</fullName>
    </submittedName>
    <submittedName>
        <fullName evidence="12">Myo-inositol transporter 2</fullName>
    </submittedName>
</protein>
<dbReference type="PRINTS" id="PR00171">
    <property type="entry name" value="SUGRTRNSPORT"/>
</dbReference>
<dbReference type="InterPro" id="IPR005829">
    <property type="entry name" value="Sugar_transporter_CS"/>
</dbReference>
<evidence type="ECO:0000256" key="7">
    <source>
        <dbReference type="ARBA" id="ARBA00049119"/>
    </source>
</evidence>
<keyword evidence="4 9" id="KW-0812">Transmembrane</keyword>
<dbReference type="STRING" id="36022.A0A061B5U6"/>
<feature type="transmembrane region" description="Helical" evidence="9">
    <location>
        <begin position="164"/>
        <end position="182"/>
    </location>
</feature>
<feature type="transmembrane region" description="Helical" evidence="9">
    <location>
        <begin position="313"/>
        <end position="331"/>
    </location>
</feature>
<comment type="subcellular location">
    <subcellularLocation>
        <location evidence="1">Membrane</location>
        <topology evidence="1">Multi-pass membrane protein</topology>
    </subcellularLocation>
</comment>
<dbReference type="AlphaFoldDB" id="A0A061B5U6"/>
<evidence type="ECO:0000313" key="12">
    <source>
        <dbReference type="EMBL" id="ONH67338.1"/>
    </source>
</evidence>
<evidence type="ECO:0000256" key="6">
    <source>
        <dbReference type="ARBA" id="ARBA00023136"/>
    </source>
</evidence>
<reference evidence="12" key="3">
    <citation type="submission" date="2017-01" db="EMBL/GenBank/DDBJ databases">
        <authorList>
            <person name="Mah S.A."/>
            <person name="Swanson W.J."/>
            <person name="Moy G.W."/>
            <person name="Vacquier V.D."/>
        </authorList>
    </citation>
    <scope>NUCLEOTIDE SEQUENCE [LARGE SCALE GENOMIC DNA]</scope>
    <source>
        <strain evidence="12">65</strain>
    </source>
</reference>
<dbReference type="GO" id="GO:0005366">
    <property type="term" value="F:myo-inositol:proton symporter activity"/>
    <property type="evidence" value="ECO:0007669"/>
    <property type="project" value="TreeGrafter"/>
</dbReference>
<evidence type="ECO:0000259" key="10">
    <source>
        <dbReference type="PROSITE" id="PS50850"/>
    </source>
</evidence>
<dbReference type="EMBL" id="MPUK01000004">
    <property type="protein sequence ID" value="ONH67338.1"/>
    <property type="molecule type" value="Genomic_DNA"/>
</dbReference>
<evidence type="ECO:0000256" key="4">
    <source>
        <dbReference type="ARBA" id="ARBA00022692"/>
    </source>
</evidence>
<feature type="transmembrane region" description="Helical" evidence="9">
    <location>
        <begin position="64"/>
        <end position="81"/>
    </location>
</feature>
<reference evidence="13" key="2">
    <citation type="journal article" date="2017" name="Genome Announc.">
        <title>Genome sequences of Cyberlindnera fabianii 65, Pichia kudriavzevii 129, and Saccharomyces cerevisiae 131 isolated from fermented masau fruits in Zimbabwe.</title>
        <authorList>
            <person name="van Rijswijck I.M.H."/>
            <person name="Derks M.F.L."/>
            <person name="Abee T."/>
            <person name="de Ridder D."/>
            <person name="Smid E.J."/>
        </authorList>
    </citation>
    <scope>NUCLEOTIDE SEQUENCE [LARGE SCALE GENOMIC DNA]</scope>
    <source>
        <strain evidence="13">65</strain>
    </source>
</reference>
<name>A0A061B5U6_CYBFA</name>
<feature type="transmembrane region" description="Helical" evidence="9">
    <location>
        <begin position="492"/>
        <end position="510"/>
    </location>
</feature>
<evidence type="ECO:0000256" key="2">
    <source>
        <dbReference type="ARBA" id="ARBA00010992"/>
    </source>
</evidence>
<dbReference type="CDD" id="cd17360">
    <property type="entry name" value="MFS_HMIT_like"/>
    <property type="match status" value="1"/>
</dbReference>
<dbReference type="InterPro" id="IPR005828">
    <property type="entry name" value="MFS_sugar_transport-like"/>
</dbReference>
<evidence type="ECO:0000256" key="3">
    <source>
        <dbReference type="ARBA" id="ARBA00022448"/>
    </source>
</evidence>
<reference evidence="11" key="1">
    <citation type="journal article" date="2014" name="Genome Announc.">
        <title>Genome sequence of the yeast Cyberlindnera fabianii (Hansenula fabianii).</title>
        <authorList>
            <person name="Freel K.C."/>
            <person name="Sarilar V."/>
            <person name="Neuveglise C."/>
            <person name="Devillers H."/>
            <person name="Friedrich A."/>
            <person name="Schacherer J."/>
        </authorList>
    </citation>
    <scope>NUCLEOTIDE SEQUENCE</scope>
    <source>
        <strain evidence="11">YJS4271</strain>
    </source>
</reference>
<dbReference type="PROSITE" id="PS00216">
    <property type="entry name" value="SUGAR_TRANSPORT_1"/>
    <property type="match status" value="2"/>
</dbReference>
<dbReference type="PROSITE" id="PS50850">
    <property type="entry name" value="MFS"/>
    <property type="match status" value="1"/>
</dbReference>
<dbReference type="GO" id="GO:1904679">
    <property type="term" value="P:myo-inositol import across plasma membrane"/>
    <property type="evidence" value="ECO:0007669"/>
    <property type="project" value="TreeGrafter"/>
</dbReference>
<feature type="transmembrane region" description="Helical" evidence="9">
    <location>
        <begin position="225"/>
        <end position="244"/>
    </location>
</feature>
<dbReference type="InterPro" id="IPR020846">
    <property type="entry name" value="MFS_dom"/>
</dbReference>
<dbReference type="InterPro" id="IPR003663">
    <property type="entry name" value="Sugar/inositol_transpt"/>
</dbReference>
<keyword evidence="13" id="KW-1185">Reference proteome</keyword>
<keyword evidence="5 9" id="KW-1133">Transmembrane helix</keyword>
<comment type="catalytic activity">
    <reaction evidence="7">
        <text>myo-inositol(out) + H(+)(out) = myo-inositol(in) + H(+)(in)</text>
        <dbReference type="Rhea" id="RHEA:60364"/>
        <dbReference type="ChEBI" id="CHEBI:15378"/>
        <dbReference type="ChEBI" id="CHEBI:17268"/>
    </reaction>
</comment>
<dbReference type="InterPro" id="IPR036259">
    <property type="entry name" value="MFS_trans_sf"/>
</dbReference>
<dbReference type="Gene3D" id="1.20.1250.20">
    <property type="entry name" value="MFS general substrate transporter like domains"/>
    <property type="match status" value="1"/>
</dbReference>
<keyword evidence="6 9" id="KW-0472">Membrane</keyword>
<organism evidence="11">
    <name type="scientific">Cyberlindnera fabianii</name>
    <name type="common">Yeast</name>
    <name type="synonym">Hansenula fabianii</name>
    <dbReference type="NCBI Taxonomy" id="36022"/>
    <lineage>
        <taxon>Eukaryota</taxon>
        <taxon>Fungi</taxon>
        <taxon>Dikarya</taxon>
        <taxon>Ascomycota</taxon>
        <taxon>Saccharomycotina</taxon>
        <taxon>Saccharomycetes</taxon>
        <taxon>Phaffomycetales</taxon>
        <taxon>Phaffomycetaceae</taxon>
        <taxon>Cyberlindnera</taxon>
    </lineage>
</organism>
<dbReference type="PANTHER" id="PTHR48020:SF12">
    <property type="entry name" value="PROTON MYO-INOSITOL COTRANSPORTER"/>
    <property type="match status" value="1"/>
</dbReference>
<dbReference type="VEuPathDB" id="FungiDB:BON22_2678"/>
<feature type="transmembrane region" description="Helical" evidence="9">
    <location>
        <begin position="422"/>
        <end position="446"/>
    </location>
</feature>
<dbReference type="PROSITE" id="PS00217">
    <property type="entry name" value="SUGAR_TRANSPORT_2"/>
    <property type="match status" value="1"/>
</dbReference>
<sequence length="569" mass="61149">MDQKLDIKTITPGAFITSNTDETSSISSISDGINKPTNIRIVKPKDDDSSSNLIAFQNTKPSPLILVLTAMSSISGFMFGYDTGYISSALVAIGTDLGKTLTYGEKEMITAATSLGALIFAAISGVAADYFGRKPVIMMSNVLFIIGASLQCAAHSFWEMTAGRFVMGLGIGIGSLVAPMFIGEIAPSKFRGRLTVVNCMCITGGQLIAYAIGAGLSKVTNGWRILVGLSMIPPALQFIVFIFLPDTPRFYIMKGKLDRAVAVLKRTHPGVDDNLIENKVKEINAANSAIPGNNIISRTFNAVKRLHTIPSNFRALIIACGLQGIQQFTGFNSLMYFSGTVFQAVGFDDPNSVSIVIAATNFVFTILAFFIIDRVGRRLMLLLAIPGMIVSLVVCAIAFHFLGIEFHGTDAVVQGDGGVSGWGIVVIIGMICYVATFAIGIGNVPWQQSELFGQDVRGIGLSYATATNWSGSLIIAATFLTMLQNITPTGTFSLFAGLCLVSWIFVWFCYPELSGLELEETQQILTGGFNIKASKKLASKRKKAISDLEAHEKGSQDMIEHEDLSHNSV</sequence>
<evidence type="ECO:0000256" key="9">
    <source>
        <dbReference type="SAM" id="Phobius"/>
    </source>
</evidence>
<comment type="similarity">
    <text evidence="2 8">Belongs to the major facilitator superfamily. Sugar transporter (TC 2.A.1.1) family.</text>
</comment>
<evidence type="ECO:0000256" key="5">
    <source>
        <dbReference type="ARBA" id="ARBA00022989"/>
    </source>
</evidence>
<dbReference type="OrthoDB" id="6339427at2759"/>
<feature type="transmembrane region" description="Helical" evidence="9">
    <location>
        <begin position="458"/>
        <end position="480"/>
    </location>
</feature>
<keyword evidence="3 8" id="KW-0813">Transport</keyword>
<feature type="transmembrane region" description="Helical" evidence="9">
    <location>
        <begin position="351"/>
        <end position="372"/>
    </location>
</feature>
<feature type="domain" description="Major facilitator superfamily (MFS) profile" evidence="10">
    <location>
        <begin position="68"/>
        <end position="514"/>
    </location>
</feature>
<dbReference type="InterPro" id="IPR050814">
    <property type="entry name" value="Myo-inositol_Transporter"/>
</dbReference>
<evidence type="ECO:0000256" key="8">
    <source>
        <dbReference type="RuleBase" id="RU003346"/>
    </source>
</evidence>
<evidence type="ECO:0000313" key="11">
    <source>
        <dbReference type="EMBL" id="CDR42400.1"/>
    </source>
</evidence>
<evidence type="ECO:0000313" key="13">
    <source>
        <dbReference type="Proteomes" id="UP000189513"/>
    </source>
</evidence>
<dbReference type="NCBIfam" id="TIGR00879">
    <property type="entry name" value="SP"/>
    <property type="match status" value="1"/>
</dbReference>
<dbReference type="EMBL" id="LK052894">
    <property type="protein sequence ID" value="CDR42400.1"/>
    <property type="molecule type" value="Genomic_DNA"/>
</dbReference>
<dbReference type="PANTHER" id="PTHR48020">
    <property type="entry name" value="PROTON MYO-INOSITOL COTRANSPORTER"/>
    <property type="match status" value="1"/>
</dbReference>
<dbReference type="GO" id="GO:0016020">
    <property type="term" value="C:membrane"/>
    <property type="evidence" value="ECO:0007669"/>
    <property type="project" value="UniProtKB-SubCell"/>
</dbReference>
<feature type="transmembrane region" description="Helical" evidence="9">
    <location>
        <begin position="379"/>
        <end position="402"/>
    </location>
</feature>
<feature type="transmembrane region" description="Helical" evidence="9">
    <location>
        <begin position="138"/>
        <end position="158"/>
    </location>
</feature>
<dbReference type="Pfam" id="PF00083">
    <property type="entry name" value="Sugar_tr"/>
    <property type="match status" value="1"/>
</dbReference>
<gene>
    <name evidence="12" type="ORF">BON22_2678</name>
    <name evidence="11" type="ORF">CYFA0S_09e02762g</name>
</gene>
<dbReference type="FunFam" id="1.20.1250.20:FF:000073">
    <property type="entry name" value="MFS myo-inositol transporter, putative"/>
    <property type="match status" value="1"/>
</dbReference>
<dbReference type="OMA" id="TNAIQYF"/>
<proteinExistence type="inferred from homology"/>
<accession>A0A061B5U6</accession>